<accession>A0A381ZGH2</accession>
<dbReference type="SUPFAM" id="SSF54565">
    <property type="entry name" value="Ribosomal protein S16"/>
    <property type="match status" value="1"/>
</dbReference>
<proteinExistence type="inferred from homology"/>
<dbReference type="PANTHER" id="PTHR12919">
    <property type="entry name" value="30S RIBOSOMAL PROTEIN S16"/>
    <property type="match status" value="1"/>
</dbReference>
<dbReference type="HAMAP" id="MF_00385">
    <property type="entry name" value="Ribosomal_bS16"/>
    <property type="match status" value="1"/>
</dbReference>
<dbReference type="NCBIfam" id="TIGR00002">
    <property type="entry name" value="S16"/>
    <property type="match status" value="1"/>
</dbReference>
<dbReference type="InterPro" id="IPR023803">
    <property type="entry name" value="Ribosomal_bS16_dom_sf"/>
</dbReference>
<dbReference type="GO" id="GO:0005737">
    <property type="term" value="C:cytoplasm"/>
    <property type="evidence" value="ECO:0007669"/>
    <property type="project" value="UniProtKB-ARBA"/>
</dbReference>
<evidence type="ECO:0008006" key="4">
    <source>
        <dbReference type="Google" id="ProtNLM"/>
    </source>
</evidence>
<gene>
    <name evidence="3" type="ORF">METZ01_LOCUS141184</name>
</gene>
<organism evidence="3">
    <name type="scientific">marine metagenome</name>
    <dbReference type="NCBI Taxonomy" id="408172"/>
    <lineage>
        <taxon>unclassified sequences</taxon>
        <taxon>metagenomes</taxon>
        <taxon>ecological metagenomes</taxon>
    </lineage>
</organism>
<dbReference type="InterPro" id="IPR000307">
    <property type="entry name" value="Ribosomal_bS16"/>
</dbReference>
<dbReference type="Pfam" id="PF00886">
    <property type="entry name" value="Ribosomal_S16"/>
    <property type="match status" value="1"/>
</dbReference>
<dbReference type="EMBL" id="UINC01021229">
    <property type="protein sequence ID" value="SVA88330.1"/>
    <property type="molecule type" value="Genomic_DNA"/>
</dbReference>
<dbReference type="AlphaFoldDB" id="A0A381ZGH2"/>
<protein>
    <recommendedName>
        <fullName evidence="4">30S ribosomal protein S16</fullName>
    </recommendedName>
</protein>
<dbReference type="Gene3D" id="3.30.1320.10">
    <property type="match status" value="1"/>
</dbReference>
<evidence type="ECO:0000313" key="3">
    <source>
        <dbReference type="EMBL" id="SVA88330.1"/>
    </source>
</evidence>
<keyword evidence="2" id="KW-0687">Ribonucleoprotein</keyword>
<evidence type="ECO:0000256" key="1">
    <source>
        <dbReference type="ARBA" id="ARBA00022980"/>
    </source>
</evidence>
<dbReference type="PANTHER" id="PTHR12919:SF20">
    <property type="entry name" value="SMALL RIBOSOMAL SUBUNIT PROTEIN BS16M"/>
    <property type="match status" value="1"/>
</dbReference>
<reference evidence="3" key="1">
    <citation type="submission" date="2018-05" db="EMBL/GenBank/DDBJ databases">
        <authorList>
            <person name="Lanie J.A."/>
            <person name="Ng W.-L."/>
            <person name="Kazmierczak K.M."/>
            <person name="Andrzejewski T.M."/>
            <person name="Davidsen T.M."/>
            <person name="Wayne K.J."/>
            <person name="Tettelin H."/>
            <person name="Glass J.I."/>
            <person name="Rusch D."/>
            <person name="Podicherti R."/>
            <person name="Tsui H.-C.T."/>
            <person name="Winkler M.E."/>
        </authorList>
    </citation>
    <scope>NUCLEOTIDE SEQUENCE</scope>
</reference>
<name>A0A381ZGH2_9ZZZZ</name>
<dbReference type="GO" id="GO:0015935">
    <property type="term" value="C:small ribosomal subunit"/>
    <property type="evidence" value="ECO:0007669"/>
    <property type="project" value="TreeGrafter"/>
</dbReference>
<keyword evidence="1" id="KW-0689">Ribosomal protein</keyword>
<sequence length="86" mass="9880">MLRIRLRRVGKKKQPSYRIVVADSRAPRDGAFVERIGHYDPMQDPPAVSLDKDKAKKWLADGAQPSDAVQRIFQWEKVYEIDAATK</sequence>
<dbReference type="GO" id="GO:0006412">
    <property type="term" value="P:translation"/>
    <property type="evidence" value="ECO:0007669"/>
    <property type="project" value="InterPro"/>
</dbReference>
<evidence type="ECO:0000256" key="2">
    <source>
        <dbReference type="ARBA" id="ARBA00023274"/>
    </source>
</evidence>
<dbReference type="GO" id="GO:0003735">
    <property type="term" value="F:structural constituent of ribosome"/>
    <property type="evidence" value="ECO:0007669"/>
    <property type="project" value="InterPro"/>
</dbReference>